<evidence type="ECO:0000256" key="2">
    <source>
        <dbReference type="ARBA" id="ARBA00022908"/>
    </source>
</evidence>
<dbReference type="OrthoDB" id="9797501at2"/>
<dbReference type="PROSITE" id="PS00398">
    <property type="entry name" value="RECOMBINASES_2"/>
    <property type="match status" value="1"/>
</dbReference>
<dbReference type="Gene3D" id="3.40.50.1390">
    <property type="entry name" value="Resolvase, N-terminal catalytic domain"/>
    <property type="match status" value="1"/>
</dbReference>
<keyword evidence="4" id="KW-0238">DNA-binding</keyword>
<keyword evidence="3" id="KW-0230">DNA invertase</keyword>
<dbReference type="InterPro" id="IPR006119">
    <property type="entry name" value="Resolv_N"/>
</dbReference>
<dbReference type="GO" id="GO:0003677">
    <property type="term" value="F:DNA binding"/>
    <property type="evidence" value="ECO:0007669"/>
    <property type="project" value="UniProtKB-KW"/>
</dbReference>
<evidence type="ECO:0000256" key="4">
    <source>
        <dbReference type="ARBA" id="ARBA00023125"/>
    </source>
</evidence>
<dbReference type="SUPFAM" id="SSF53041">
    <property type="entry name" value="Resolvase-like"/>
    <property type="match status" value="1"/>
</dbReference>
<evidence type="ECO:0000259" key="8">
    <source>
        <dbReference type="PROSITE" id="PS51736"/>
    </source>
</evidence>
<comment type="similarity">
    <text evidence="1">Belongs to the site-specific recombinase resolvase family.</text>
</comment>
<evidence type="ECO:0000313" key="10">
    <source>
        <dbReference type="Proteomes" id="UP000232883"/>
    </source>
</evidence>
<evidence type="ECO:0000256" key="5">
    <source>
        <dbReference type="ARBA" id="ARBA00023172"/>
    </source>
</evidence>
<dbReference type="GO" id="GO:0015074">
    <property type="term" value="P:DNA integration"/>
    <property type="evidence" value="ECO:0007669"/>
    <property type="project" value="UniProtKB-KW"/>
</dbReference>
<accession>A0A2K8Z8E7</accession>
<evidence type="ECO:0000256" key="6">
    <source>
        <dbReference type="PIRSR" id="PIRSR606118-50"/>
    </source>
</evidence>
<keyword evidence="2" id="KW-0229">DNA integration</keyword>
<proteinExistence type="inferred from homology"/>
<dbReference type="PROSITE" id="PS00397">
    <property type="entry name" value="RECOMBINASES_1"/>
    <property type="match status" value="1"/>
</dbReference>
<dbReference type="Pfam" id="PF02796">
    <property type="entry name" value="HTH_7"/>
    <property type="match status" value="1"/>
</dbReference>
<name>A0A2K8Z8E7_9BACT</name>
<dbReference type="Gene3D" id="1.10.10.60">
    <property type="entry name" value="Homeodomain-like"/>
    <property type="match status" value="1"/>
</dbReference>
<dbReference type="Pfam" id="PF00239">
    <property type="entry name" value="Resolvase"/>
    <property type="match status" value="1"/>
</dbReference>
<feature type="domain" description="Resolvase/invertase-type recombinase catalytic" evidence="8">
    <location>
        <begin position="1"/>
        <end position="134"/>
    </location>
</feature>
<evidence type="ECO:0000256" key="3">
    <source>
        <dbReference type="ARBA" id="ARBA00023100"/>
    </source>
</evidence>
<dbReference type="SMART" id="SM00857">
    <property type="entry name" value="Resolvase"/>
    <property type="match status" value="1"/>
</dbReference>
<dbReference type="KEGG" id="spir:CWM47_32200"/>
<sequence>MKLGYARVSTTDQNLFLQLDALKLAGCEKVYQEKTSGSRVERPELNKLLALIREGDTLVIWKLDRLGRSLTHLIDLVTDLEQRHIGLLSINDPVDTTTAQGRLVFRIFASLAEFEREVIRERTLAGLASARRRGKLLGRPKGLSKSAEQKARIAESLYKEATYSVEQIAAELNISKTTLYKYLRLRGIPIAGLPSL</sequence>
<evidence type="ECO:0000256" key="1">
    <source>
        <dbReference type="ARBA" id="ARBA00009913"/>
    </source>
</evidence>
<keyword evidence="10" id="KW-1185">Reference proteome</keyword>
<evidence type="ECO:0000256" key="7">
    <source>
        <dbReference type="PROSITE-ProRule" id="PRU10137"/>
    </source>
</evidence>
<gene>
    <name evidence="9" type="ORF">CWM47_32200</name>
</gene>
<feature type="active site" description="O-(5'-phospho-DNA)-serine intermediate" evidence="6 7">
    <location>
        <position position="9"/>
    </location>
</feature>
<dbReference type="GO" id="GO:0000150">
    <property type="term" value="F:DNA strand exchange activity"/>
    <property type="evidence" value="ECO:0007669"/>
    <property type="project" value="UniProtKB-KW"/>
</dbReference>
<evidence type="ECO:0000313" key="9">
    <source>
        <dbReference type="EMBL" id="AUD06099.1"/>
    </source>
</evidence>
<dbReference type="InterPro" id="IPR006120">
    <property type="entry name" value="Resolvase_HTH_dom"/>
</dbReference>
<dbReference type="InterPro" id="IPR036162">
    <property type="entry name" value="Resolvase-like_N_sf"/>
</dbReference>
<dbReference type="EMBL" id="CP025096">
    <property type="protein sequence ID" value="AUD06099.1"/>
    <property type="molecule type" value="Genomic_DNA"/>
</dbReference>
<dbReference type="PROSITE" id="PS51736">
    <property type="entry name" value="RECOMBINASES_3"/>
    <property type="match status" value="1"/>
</dbReference>
<protein>
    <submittedName>
        <fullName evidence="9">Resolvase</fullName>
    </submittedName>
</protein>
<dbReference type="CDD" id="cd03768">
    <property type="entry name" value="SR_ResInv"/>
    <property type="match status" value="1"/>
</dbReference>
<dbReference type="FunFam" id="3.40.50.1390:FF:000001">
    <property type="entry name" value="DNA recombinase"/>
    <property type="match status" value="1"/>
</dbReference>
<dbReference type="InterPro" id="IPR006118">
    <property type="entry name" value="Recombinase_CS"/>
</dbReference>
<dbReference type="RefSeq" id="WP_100992649.1">
    <property type="nucleotide sequence ID" value="NZ_CP025096.1"/>
</dbReference>
<dbReference type="Proteomes" id="UP000232883">
    <property type="component" value="Chromosome"/>
</dbReference>
<organism evidence="9 10">
    <name type="scientific">Spirosoma pollinicola</name>
    <dbReference type="NCBI Taxonomy" id="2057025"/>
    <lineage>
        <taxon>Bacteria</taxon>
        <taxon>Pseudomonadati</taxon>
        <taxon>Bacteroidota</taxon>
        <taxon>Cytophagia</taxon>
        <taxon>Cytophagales</taxon>
        <taxon>Cytophagaceae</taxon>
        <taxon>Spirosoma</taxon>
    </lineage>
</organism>
<dbReference type="PANTHER" id="PTHR30461">
    <property type="entry name" value="DNA-INVERTASE FROM LAMBDOID PROPHAGE"/>
    <property type="match status" value="1"/>
</dbReference>
<keyword evidence="5" id="KW-0233">DNA recombination</keyword>
<dbReference type="PANTHER" id="PTHR30461:SF2">
    <property type="entry name" value="SERINE RECOMBINASE PINE-RELATED"/>
    <property type="match status" value="1"/>
</dbReference>
<dbReference type="AlphaFoldDB" id="A0A2K8Z8E7"/>
<reference evidence="9 10" key="1">
    <citation type="submission" date="2017-11" db="EMBL/GenBank/DDBJ databases">
        <title>Taxonomic description and genome sequences of Spirosoma HA7 sp. nov., isolated from pollen microhabitat of Corylus avellana.</title>
        <authorList>
            <person name="Ambika Manirajan B."/>
            <person name="Suarez C."/>
            <person name="Ratering S."/>
            <person name="Geissler-Plaum R."/>
            <person name="Cardinale M."/>
            <person name="Sylvia S."/>
        </authorList>
    </citation>
    <scope>NUCLEOTIDE SEQUENCE [LARGE SCALE GENOMIC DNA]</scope>
    <source>
        <strain evidence="9 10">HA7</strain>
    </source>
</reference>
<dbReference type="InterPro" id="IPR050639">
    <property type="entry name" value="SSR_resolvase"/>
</dbReference>